<dbReference type="Proteomes" id="UP000031056">
    <property type="component" value="Unassembled WGS sequence"/>
</dbReference>
<dbReference type="HOGENOM" id="CLU_801926_0_0_1"/>
<keyword evidence="2" id="KW-1185">Reference proteome</keyword>
<protein>
    <submittedName>
        <fullName evidence="1">Uncharacterized protein</fullName>
    </submittedName>
</protein>
<dbReference type="InterPro" id="IPR011047">
    <property type="entry name" value="Quinoprotein_ADH-like_sf"/>
</dbReference>
<evidence type="ECO:0000313" key="2">
    <source>
        <dbReference type="Proteomes" id="UP000031056"/>
    </source>
</evidence>
<reference evidence="1 2" key="1">
    <citation type="journal article" date="2014" name="MBio">
        <title>The Ordospora colligata genome; evolution of extreme reduction in microsporidia and host-to-parasite horizontal gene transfer.</title>
        <authorList>
            <person name="Pombert J.-F."/>
            <person name="Haag K.L."/>
            <person name="Beidas S."/>
            <person name="Ebert D."/>
            <person name="Keeling P.J."/>
        </authorList>
    </citation>
    <scope>NUCLEOTIDE SEQUENCE [LARGE SCALE GENOMIC DNA]</scope>
    <source>
        <strain evidence="1 2">OC4</strain>
    </source>
</reference>
<evidence type="ECO:0000313" key="1">
    <source>
        <dbReference type="EMBL" id="KHN70544.1"/>
    </source>
</evidence>
<dbReference type="EMBL" id="JOKQ01000001">
    <property type="protein sequence ID" value="KHN70544.1"/>
    <property type="molecule type" value="Genomic_DNA"/>
</dbReference>
<dbReference type="OrthoDB" id="2190962at2759"/>
<dbReference type="Gene3D" id="2.130.10.10">
    <property type="entry name" value="YVTN repeat-like/Quinoprotein amine dehydrogenase"/>
    <property type="match status" value="1"/>
</dbReference>
<dbReference type="SUPFAM" id="SSF50998">
    <property type="entry name" value="Quinoprotein alcohol dehydrogenase-like"/>
    <property type="match status" value="1"/>
</dbReference>
<name>A0A0B2UML9_9MICR</name>
<dbReference type="InterPro" id="IPR015943">
    <property type="entry name" value="WD40/YVTN_repeat-like_dom_sf"/>
</dbReference>
<dbReference type="AlphaFoldDB" id="A0A0B2UML9"/>
<dbReference type="GeneID" id="26261043"/>
<organism evidence="1 2">
    <name type="scientific">Ordospora colligata OC4</name>
    <dbReference type="NCBI Taxonomy" id="1354746"/>
    <lineage>
        <taxon>Eukaryota</taxon>
        <taxon>Fungi</taxon>
        <taxon>Fungi incertae sedis</taxon>
        <taxon>Microsporidia</taxon>
        <taxon>Ordosporidae</taxon>
        <taxon>Ordospora</taxon>
    </lineage>
</organism>
<sequence>MDTVLVRLIDRIRPEIEHDSLHVERRFTAEDIKRYLKTVLGMEGKYRLYIAGIPFEGSIDSNIVARELEVEKGVTVEYEIDYQSTPDVCVDLDDTVMFLKVADENLKIWCCTYSGILNIYSCIDKMIYQEATVECRGIRGMAVGDRLLAYDSEGKIIRIDDANILLEIAEDVTSMTFKGDVIFIGTYNGGCYVYDQELKKVNEFKTKVVFVSVSEDTVEFVCIDGNTYEWHFNGECKKYKLGYNVTAVDMKGNTKVIGTSSSGMLVMNNNQKSFIKTSIRLSTALAIGTHDIVAQASQYTVSIVNIGSGEEIRRIAVDKCIIGVGWVKNMLVIACGSSIRGYFINY</sequence>
<dbReference type="VEuPathDB" id="MicrosporidiaDB:M896_012000"/>
<gene>
    <name evidence="1" type="ORF">M896_012000</name>
</gene>
<proteinExistence type="predicted"/>
<dbReference type="InParanoid" id="A0A0B2UML9"/>
<dbReference type="RefSeq" id="XP_014564586.1">
    <property type="nucleotide sequence ID" value="XM_014709100.1"/>
</dbReference>
<comment type="caution">
    <text evidence="1">The sequence shown here is derived from an EMBL/GenBank/DDBJ whole genome shotgun (WGS) entry which is preliminary data.</text>
</comment>
<accession>A0A0B2UML9</accession>